<dbReference type="OrthoDB" id="284225at2157"/>
<dbReference type="PANTHER" id="PTHR30405:SF11">
    <property type="entry name" value="RNA-GUIDED DNA ENDONUCLEASE RV2885C-RELATED"/>
    <property type="match status" value="1"/>
</dbReference>
<dbReference type="GO" id="GO:0032196">
    <property type="term" value="P:transposition"/>
    <property type="evidence" value="ECO:0007669"/>
    <property type="project" value="UniProtKB-KW"/>
</dbReference>
<accession>A0A1H8W6Q4</accession>
<evidence type="ECO:0000259" key="7">
    <source>
        <dbReference type="Pfam" id="PF01385"/>
    </source>
</evidence>
<keyword evidence="4" id="KW-0238">DNA-binding</keyword>
<dbReference type="EMBL" id="FODV01000024">
    <property type="protein sequence ID" value="SEP23289.1"/>
    <property type="molecule type" value="Genomic_DNA"/>
</dbReference>
<feature type="region of interest" description="Disordered" evidence="6">
    <location>
        <begin position="37"/>
        <end position="62"/>
    </location>
</feature>
<evidence type="ECO:0000256" key="5">
    <source>
        <dbReference type="ARBA" id="ARBA00023172"/>
    </source>
</evidence>
<evidence type="ECO:0000256" key="6">
    <source>
        <dbReference type="SAM" id="MobiDB-lite"/>
    </source>
</evidence>
<dbReference type="GO" id="GO:0006310">
    <property type="term" value="P:DNA recombination"/>
    <property type="evidence" value="ECO:0007669"/>
    <property type="project" value="UniProtKB-KW"/>
</dbReference>
<comment type="similarity">
    <text evidence="1">In the C-terminal section; belongs to the transposase 35 family.</text>
</comment>
<evidence type="ECO:0000313" key="9">
    <source>
        <dbReference type="EMBL" id="SEP23289.1"/>
    </source>
</evidence>
<comment type="similarity">
    <text evidence="2">In the N-terminal section; belongs to the transposase 2 family.</text>
</comment>
<keyword evidence="10" id="KW-1185">Reference proteome</keyword>
<reference evidence="10" key="1">
    <citation type="submission" date="2016-10" db="EMBL/GenBank/DDBJ databases">
        <authorList>
            <person name="Varghese N."/>
            <person name="Submissions S."/>
        </authorList>
    </citation>
    <scope>NUCLEOTIDE SEQUENCE [LARGE SCALE GENOMIC DNA]</scope>
    <source>
        <strain evidence="10">CGMCC 1.10121</strain>
    </source>
</reference>
<dbReference type="Pfam" id="PF01385">
    <property type="entry name" value="OrfB_IS605"/>
    <property type="match status" value="1"/>
</dbReference>
<feature type="domain" description="Probable transposase IS891/IS1136/IS1341" evidence="7">
    <location>
        <begin position="121"/>
        <end position="231"/>
    </location>
</feature>
<dbReference type="GO" id="GO:0003677">
    <property type="term" value="F:DNA binding"/>
    <property type="evidence" value="ECO:0007669"/>
    <property type="project" value="UniProtKB-KW"/>
</dbReference>
<dbReference type="NCBIfam" id="NF040570">
    <property type="entry name" value="guided_TnpB"/>
    <property type="match status" value="1"/>
</dbReference>
<dbReference type="PANTHER" id="PTHR30405">
    <property type="entry name" value="TRANSPOSASE"/>
    <property type="match status" value="1"/>
</dbReference>
<feature type="domain" description="Cas12f1-like TNB" evidence="8">
    <location>
        <begin position="249"/>
        <end position="314"/>
    </location>
</feature>
<name>A0A1H8W6Q4_9EURY</name>
<sequence length="356" mass="40508">MKNQACWKDLNAQSSQKVIEELSDAFQSWFDLRHKDSKANPPGYRKHGDTRPRSTVTFKQDGFKHDPENNRVRLSKGSNLKEYWSDFLLCEYQTRPDVDLSEVNSVQNVRAVWNGDEWELHFVCKVELETNDSAGDGVAGIDLGIKNIATVAFPDEYVLYPGNSLKQDKHYFKRAEYDTEGENGPSEKSMWARRKLADRETHFYHVLTEIIITECVERGVGTLAVSWPEDVRESDWGKTGNKKLHTWAFDRIYQYLEYKGEIRGVEVLKENEWDTSKTCSKCGDDTKANRVERGLYVCSSCGLVGNADCNGAENMRQKITPSPHGEDRSNGCVAQPSAYLFDSESGCFAPREQVVS</sequence>
<evidence type="ECO:0000256" key="1">
    <source>
        <dbReference type="ARBA" id="ARBA00008761"/>
    </source>
</evidence>
<dbReference type="InterPro" id="IPR001959">
    <property type="entry name" value="Transposase"/>
</dbReference>
<dbReference type="Proteomes" id="UP000199126">
    <property type="component" value="Unassembled WGS sequence"/>
</dbReference>
<keyword evidence="5" id="KW-0233">DNA recombination</keyword>
<evidence type="ECO:0000256" key="2">
    <source>
        <dbReference type="ARBA" id="ARBA00011044"/>
    </source>
</evidence>
<dbReference type="Pfam" id="PF07282">
    <property type="entry name" value="Cas12f1-like_TNB"/>
    <property type="match status" value="1"/>
</dbReference>
<organism evidence="9 10">
    <name type="scientific">Halogranum amylolyticum</name>
    <dbReference type="NCBI Taxonomy" id="660520"/>
    <lineage>
        <taxon>Archaea</taxon>
        <taxon>Methanobacteriati</taxon>
        <taxon>Methanobacteriota</taxon>
        <taxon>Stenosarchaea group</taxon>
        <taxon>Halobacteria</taxon>
        <taxon>Halobacteriales</taxon>
        <taxon>Haloferacaceae</taxon>
    </lineage>
</organism>
<evidence type="ECO:0000313" key="10">
    <source>
        <dbReference type="Proteomes" id="UP000199126"/>
    </source>
</evidence>
<evidence type="ECO:0000259" key="8">
    <source>
        <dbReference type="Pfam" id="PF07282"/>
    </source>
</evidence>
<proteinExistence type="inferred from homology"/>
<dbReference type="InterPro" id="IPR051399">
    <property type="entry name" value="RNA-guided_DNA_endo/Transpos"/>
</dbReference>
<evidence type="ECO:0000256" key="3">
    <source>
        <dbReference type="ARBA" id="ARBA00022578"/>
    </source>
</evidence>
<protein>
    <submittedName>
        <fullName evidence="9">Transposase, IS605 OrfB family, central region</fullName>
    </submittedName>
</protein>
<dbReference type="InterPro" id="IPR010095">
    <property type="entry name" value="Cas12f1-like_TNB"/>
</dbReference>
<dbReference type="AlphaFoldDB" id="A0A1H8W6Q4"/>
<evidence type="ECO:0000256" key="4">
    <source>
        <dbReference type="ARBA" id="ARBA00023125"/>
    </source>
</evidence>
<gene>
    <name evidence="9" type="ORF">SAMN04487948_12447</name>
</gene>
<keyword evidence="3" id="KW-0815">Transposition</keyword>